<organism evidence="1 2">
    <name type="scientific">Paenibacillus larvae subsp. larvae</name>
    <dbReference type="NCBI Taxonomy" id="147375"/>
    <lineage>
        <taxon>Bacteria</taxon>
        <taxon>Bacillati</taxon>
        <taxon>Bacillota</taxon>
        <taxon>Bacilli</taxon>
        <taxon>Bacillales</taxon>
        <taxon>Paenibacillaceae</taxon>
        <taxon>Paenibacillus</taxon>
    </lineage>
</organism>
<dbReference type="Pfam" id="PF10004">
    <property type="entry name" value="DUF2247"/>
    <property type="match status" value="1"/>
</dbReference>
<evidence type="ECO:0008006" key="3">
    <source>
        <dbReference type="Google" id="ProtNLM"/>
    </source>
</evidence>
<name>A0A2L1TYY1_9BACL</name>
<proteinExistence type="predicted"/>
<evidence type="ECO:0000313" key="2">
    <source>
        <dbReference type="Proteomes" id="UP000239833"/>
    </source>
</evidence>
<reference evidence="2" key="1">
    <citation type="submission" date="2017-02" db="EMBL/GenBank/DDBJ databases">
        <title>Delineation of Paenibacillus larvae strains originating from foulbrood outbreaks.</title>
        <authorList>
            <person name="Beims H."/>
            <person name="Bunk B."/>
            <person name="Sproeer C."/>
            <person name="Mohr K.I."/>
            <person name="Pradella S."/>
            <person name="Guenther G."/>
            <person name="Rohde M."/>
            <person name="von der Ohe W."/>
            <person name="Steinert M."/>
        </authorList>
    </citation>
    <scope>NUCLEOTIDE SEQUENCE [LARGE SCALE GENOMIC DNA]</scope>
    <source>
        <strain evidence="2">Eric_III</strain>
    </source>
</reference>
<dbReference type="Proteomes" id="UP000239833">
    <property type="component" value="Chromosome"/>
</dbReference>
<dbReference type="RefSeq" id="WP_158672747.1">
    <property type="nucleotide sequence ID" value="NZ_CP019655.1"/>
</dbReference>
<protein>
    <recommendedName>
        <fullName evidence="3">DUF2247 domain-containing protein</fullName>
    </recommendedName>
</protein>
<dbReference type="InterPro" id="IPR016630">
    <property type="entry name" value="UCP015278"/>
</dbReference>
<dbReference type="EMBL" id="CP019655">
    <property type="protein sequence ID" value="AVF25886.1"/>
    <property type="molecule type" value="Genomic_DNA"/>
</dbReference>
<dbReference type="AlphaFoldDB" id="A0A2L1TYY1"/>
<accession>A0A2L1TYY1</accession>
<sequence length="168" mass="20220">MYNLELFDKHKVEYNWGTLLEGLKLNLLNVREVGKYAERFISAKSQINNDILIELAWTKNSVEEVTNLIETLLKDIGFNYDIQVENRKWRYCIIKNLRQVEKDNKILLEKVAEIYSDFDYPEDMEDVIYYIEPKDDYNPKIQSKEENVNRLIKKLDAFLEKEKEFLNR</sequence>
<gene>
    <name evidence="1" type="ORF">ERICIII_01708</name>
</gene>
<evidence type="ECO:0000313" key="1">
    <source>
        <dbReference type="EMBL" id="AVF25886.1"/>
    </source>
</evidence>
<dbReference type="GeneID" id="64218474"/>